<dbReference type="Pfam" id="PF14493">
    <property type="entry name" value="HTH_40"/>
    <property type="match status" value="1"/>
</dbReference>
<evidence type="ECO:0000256" key="6">
    <source>
        <dbReference type="ARBA" id="ARBA00022840"/>
    </source>
</evidence>
<feature type="region of interest" description="Disordered" evidence="11">
    <location>
        <begin position="770"/>
        <end position="800"/>
    </location>
</feature>
<evidence type="ECO:0000256" key="7">
    <source>
        <dbReference type="ARBA" id="ARBA00023125"/>
    </source>
</evidence>
<evidence type="ECO:0000256" key="10">
    <source>
        <dbReference type="RuleBase" id="RU364117"/>
    </source>
</evidence>
<evidence type="ECO:0000256" key="1">
    <source>
        <dbReference type="ARBA" id="ARBA00001947"/>
    </source>
</evidence>
<dbReference type="OrthoDB" id="10261556at2759"/>
<evidence type="ECO:0000256" key="9">
    <source>
        <dbReference type="ARBA" id="ARBA00034617"/>
    </source>
</evidence>
<dbReference type="Pfam" id="PF00570">
    <property type="entry name" value="HRDC"/>
    <property type="match status" value="1"/>
</dbReference>
<dbReference type="GO" id="GO:0043138">
    <property type="term" value="F:3'-5' DNA helicase activity"/>
    <property type="evidence" value="ECO:0007669"/>
    <property type="project" value="UniProtKB-EC"/>
</dbReference>
<dbReference type="InterPro" id="IPR018982">
    <property type="entry name" value="RQC_domain"/>
</dbReference>
<dbReference type="InterPro" id="IPR010997">
    <property type="entry name" value="HRDC-like_sf"/>
</dbReference>
<dbReference type="GeneID" id="109723844"/>
<keyword evidence="15" id="KW-1185">Reference proteome</keyword>
<dbReference type="InterPro" id="IPR036388">
    <property type="entry name" value="WH-like_DNA-bd_sf"/>
</dbReference>
<comment type="similarity">
    <text evidence="2 10">Belongs to the helicase family. RecQ subfamily.</text>
</comment>
<dbReference type="InterPro" id="IPR014001">
    <property type="entry name" value="Helicase_ATP-bd"/>
</dbReference>
<dbReference type="SMART" id="SM00490">
    <property type="entry name" value="HELICc"/>
    <property type="match status" value="1"/>
</dbReference>
<dbReference type="InterPro" id="IPR036390">
    <property type="entry name" value="WH_DNA-bd_sf"/>
</dbReference>
<gene>
    <name evidence="16" type="primary">LOC109723844</name>
</gene>
<feature type="domain" description="Helicase ATP-binding" evidence="13">
    <location>
        <begin position="22"/>
        <end position="189"/>
    </location>
</feature>
<dbReference type="InterPro" id="IPR027417">
    <property type="entry name" value="P-loop_NTPase"/>
</dbReference>
<dbReference type="Pfam" id="PF16124">
    <property type="entry name" value="RecQ_Zn_bind"/>
    <property type="match status" value="1"/>
</dbReference>
<dbReference type="GO" id="GO:0006260">
    <property type="term" value="P:DNA replication"/>
    <property type="evidence" value="ECO:0007669"/>
    <property type="project" value="InterPro"/>
</dbReference>
<dbReference type="InterPro" id="IPR002121">
    <property type="entry name" value="HRDC_dom"/>
</dbReference>
<dbReference type="GO" id="GO:0003677">
    <property type="term" value="F:DNA binding"/>
    <property type="evidence" value="ECO:0007669"/>
    <property type="project" value="UniProtKB-KW"/>
</dbReference>
<dbReference type="Pfam" id="PF00270">
    <property type="entry name" value="DEAD"/>
    <property type="match status" value="1"/>
</dbReference>
<sequence>MEAILKRYFGYSHFRAYQKEIIQKILDGRDCLVVMATGSGKSICYQIPPLVKGKTAVVISPLLSLMQDQVMSLKQRGIKADYLGSTQTNRSVSTDAEKGSLDILYMTPEKAYSLPPSFWTNLLNAGICLLAVDEAHCISEWGHNFRKEYKQLHVLRDVLVNIPFVALTATATEKVQSDIIGSLMMRDPYIVIGSFDRQNLFYGVKSCNRTTSFLEELVTEVSNYNANKSSTIIYCTTVKDTEQICDLLTNAGIRTGIYHGQMGSKAREESHRSFIRDEIHVMVATIAFGMGIDKPDVRCVIHYGCPKSLESYYQESGRCGRDGLPSICWLYYSRSDFAKADFYCSEAQNETQRKAIMQSFMAAQKYCFLPTCRRKFILGYFGEKSISDCGNCDNCKGTRKEKDLSRESVLLLSCIKSCGGRWGLNMPIDVLRGSRSRKILDNNYEELPLHGLGKDHPANWWKALGDLLIANDFLKENLRNEYRSVSVSLKGLQFLSTANTVHETPLVLAITPEMIEEEEQGSLQRRVGDLQSLSFLDNQEFSEAEGKLYRMLLDIRMKLAKDNGTAPYAICGDQTIKMMTKRRPSTRANLAKVDGVNQHLVTKYGDSFLENIRRLSQELNLPLDNGALVWPTVQKGACTNTRGKTSPARFEAWKAWEKDGLSFQEIANFPTRPAPIKVQTVISYILEAARDGCELSWTRFCDCIGLTLDIAMQIRGAIAKIGSTERLKLIKEELPENVSYEHIRTLLTVEELSIKVEELFAGKTADEAPVQVRESPVSGHDAEVKEERGSCEDGITGKDAIEPSESIDKRASVRQHRSVDGRDVEDSPKKLQKISEQKGKCGGTFEATGNSLLEWIGDHHDGVSLAEIVERFSGSERDIVANLLDVLEGEFLIFRKNDLYRAM</sequence>
<evidence type="ECO:0000313" key="15">
    <source>
        <dbReference type="Proteomes" id="UP000515123"/>
    </source>
</evidence>
<evidence type="ECO:0000313" key="16">
    <source>
        <dbReference type="RefSeq" id="XP_020107919.1"/>
    </source>
</evidence>
<evidence type="ECO:0000259" key="13">
    <source>
        <dbReference type="PROSITE" id="PS51192"/>
    </source>
</evidence>
<evidence type="ECO:0000256" key="5">
    <source>
        <dbReference type="ARBA" id="ARBA00022806"/>
    </source>
</evidence>
<comment type="catalytic activity">
    <reaction evidence="10">
        <text>ATP + H2O = ADP + phosphate + H(+)</text>
        <dbReference type="Rhea" id="RHEA:13065"/>
        <dbReference type="ChEBI" id="CHEBI:15377"/>
        <dbReference type="ChEBI" id="CHEBI:15378"/>
        <dbReference type="ChEBI" id="CHEBI:30616"/>
        <dbReference type="ChEBI" id="CHEBI:43474"/>
        <dbReference type="ChEBI" id="CHEBI:456216"/>
    </reaction>
</comment>
<keyword evidence="7" id="KW-0238">DNA-binding</keyword>
<keyword evidence="4 10" id="KW-0378">Hydrolase</keyword>
<dbReference type="NCBIfam" id="TIGR00614">
    <property type="entry name" value="recQ_fam"/>
    <property type="match status" value="1"/>
</dbReference>
<feature type="domain" description="Helicase C-terminal" evidence="14">
    <location>
        <begin position="213"/>
        <end position="367"/>
    </location>
</feature>
<dbReference type="EC" id="5.6.2.4" evidence="10"/>
<dbReference type="Pfam" id="PF00271">
    <property type="entry name" value="Helicase_C"/>
    <property type="match status" value="1"/>
</dbReference>
<evidence type="ECO:0000256" key="3">
    <source>
        <dbReference type="ARBA" id="ARBA00022741"/>
    </source>
</evidence>
<evidence type="ECO:0000256" key="11">
    <source>
        <dbReference type="SAM" id="MobiDB-lite"/>
    </source>
</evidence>
<dbReference type="SUPFAM" id="SSF47819">
    <property type="entry name" value="HRDC-like"/>
    <property type="match status" value="1"/>
</dbReference>
<dbReference type="FunFam" id="1.10.10.10:FF:000513">
    <property type="entry name" value="ATP-dependent DNA helicase"/>
    <property type="match status" value="1"/>
</dbReference>
<dbReference type="GO" id="GO:0005524">
    <property type="term" value="F:ATP binding"/>
    <property type="evidence" value="ECO:0007669"/>
    <property type="project" value="UniProtKB-KW"/>
</dbReference>
<comment type="catalytic activity">
    <reaction evidence="9 10">
        <text>Couples ATP hydrolysis with the unwinding of duplex DNA by translocating in the 3'-5' direction.</text>
        <dbReference type="EC" id="5.6.2.4"/>
    </reaction>
</comment>
<dbReference type="SMART" id="SM00487">
    <property type="entry name" value="DEXDc"/>
    <property type="match status" value="1"/>
</dbReference>
<keyword evidence="5 10" id="KW-0347">Helicase</keyword>
<reference evidence="15" key="1">
    <citation type="journal article" date="2015" name="Nat. Genet.">
        <title>The pineapple genome and the evolution of CAM photosynthesis.</title>
        <authorList>
            <person name="Ming R."/>
            <person name="VanBuren R."/>
            <person name="Wai C.M."/>
            <person name="Tang H."/>
            <person name="Schatz M.C."/>
            <person name="Bowers J.E."/>
            <person name="Lyons E."/>
            <person name="Wang M.L."/>
            <person name="Chen J."/>
            <person name="Biggers E."/>
            <person name="Zhang J."/>
            <person name="Huang L."/>
            <person name="Zhang L."/>
            <person name="Miao W."/>
            <person name="Zhang J."/>
            <person name="Ye Z."/>
            <person name="Miao C."/>
            <person name="Lin Z."/>
            <person name="Wang H."/>
            <person name="Zhou H."/>
            <person name="Yim W.C."/>
            <person name="Priest H.D."/>
            <person name="Zheng C."/>
            <person name="Woodhouse M."/>
            <person name="Edger P.P."/>
            <person name="Guyot R."/>
            <person name="Guo H.B."/>
            <person name="Guo H."/>
            <person name="Zheng G."/>
            <person name="Singh R."/>
            <person name="Sharma A."/>
            <person name="Min X."/>
            <person name="Zheng Y."/>
            <person name="Lee H."/>
            <person name="Gurtowski J."/>
            <person name="Sedlazeck F.J."/>
            <person name="Harkess A."/>
            <person name="McKain M.R."/>
            <person name="Liao Z."/>
            <person name="Fang J."/>
            <person name="Liu J."/>
            <person name="Zhang X."/>
            <person name="Zhang Q."/>
            <person name="Hu W."/>
            <person name="Qin Y."/>
            <person name="Wang K."/>
            <person name="Chen L.Y."/>
            <person name="Shirley N."/>
            <person name="Lin Y.R."/>
            <person name="Liu L.Y."/>
            <person name="Hernandez A.G."/>
            <person name="Wright C.L."/>
            <person name="Bulone V."/>
            <person name="Tuskan G.A."/>
            <person name="Heath K."/>
            <person name="Zee F."/>
            <person name="Moore P.H."/>
            <person name="Sunkar R."/>
            <person name="Leebens-Mack J.H."/>
            <person name="Mockler T."/>
            <person name="Bennetzen J.L."/>
            <person name="Freeling M."/>
            <person name="Sankoff D."/>
            <person name="Paterson A.H."/>
            <person name="Zhu X."/>
            <person name="Yang X."/>
            <person name="Smith J.A."/>
            <person name="Cushman J.C."/>
            <person name="Paull R.E."/>
            <person name="Yu Q."/>
        </authorList>
    </citation>
    <scope>NUCLEOTIDE SEQUENCE [LARGE SCALE GENOMIC DNA]</scope>
    <source>
        <strain evidence="15">cv. F153</strain>
    </source>
</reference>
<dbReference type="InterPro" id="IPR029491">
    <property type="entry name" value="Helicase_HTH"/>
</dbReference>
<dbReference type="PROSITE" id="PS50967">
    <property type="entry name" value="HRDC"/>
    <property type="match status" value="1"/>
</dbReference>
<proteinExistence type="inferred from homology"/>
<dbReference type="SMART" id="SM00341">
    <property type="entry name" value="HRDC"/>
    <property type="match status" value="1"/>
</dbReference>
<evidence type="ECO:0000256" key="8">
    <source>
        <dbReference type="ARBA" id="ARBA00023235"/>
    </source>
</evidence>
<keyword evidence="3 10" id="KW-0547">Nucleotide-binding</keyword>
<evidence type="ECO:0000256" key="2">
    <source>
        <dbReference type="ARBA" id="ARBA00005446"/>
    </source>
</evidence>
<feature type="domain" description="HRDC" evidence="12">
    <location>
        <begin position="542"/>
        <end position="622"/>
    </location>
</feature>
<dbReference type="GO" id="GO:0009378">
    <property type="term" value="F:four-way junction helicase activity"/>
    <property type="evidence" value="ECO:0007669"/>
    <property type="project" value="TreeGrafter"/>
</dbReference>
<dbReference type="GO" id="GO:0000724">
    <property type="term" value="P:double-strand break repair via homologous recombination"/>
    <property type="evidence" value="ECO:0007669"/>
    <property type="project" value="TreeGrafter"/>
</dbReference>
<feature type="compositionally biased region" description="Basic and acidic residues" evidence="11">
    <location>
        <begin position="780"/>
        <end position="800"/>
    </location>
</feature>
<dbReference type="Gene3D" id="1.10.150.80">
    <property type="entry name" value="HRDC domain"/>
    <property type="match status" value="1"/>
</dbReference>
<dbReference type="InterPro" id="IPR004589">
    <property type="entry name" value="DNA_helicase_ATP-dep_RecQ"/>
</dbReference>
<keyword evidence="8" id="KW-0413">Isomerase</keyword>
<dbReference type="Gene3D" id="1.10.10.10">
    <property type="entry name" value="Winged helix-like DNA-binding domain superfamily/Winged helix DNA-binding domain"/>
    <property type="match status" value="1"/>
</dbReference>
<dbReference type="CDD" id="cd17920">
    <property type="entry name" value="DEXHc_RecQ"/>
    <property type="match status" value="1"/>
</dbReference>
<name>A0A6P5GJ11_ANACO</name>
<dbReference type="AlphaFoldDB" id="A0A6P5GJ11"/>
<dbReference type="SUPFAM" id="SSF52540">
    <property type="entry name" value="P-loop containing nucleoside triphosphate hydrolases"/>
    <property type="match status" value="1"/>
</dbReference>
<dbReference type="InterPro" id="IPR044876">
    <property type="entry name" value="HRDC_dom_sf"/>
</dbReference>
<evidence type="ECO:0000259" key="14">
    <source>
        <dbReference type="PROSITE" id="PS51194"/>
    </source>
</evidence>
<dbReference type="SUPFAM" id="SSF46785">
    <property type="entry name" value="Winged helix' DNA-binding domain"/>
    <property type="match status" value="1"/>
</dbReference>
<dbReference type="Pfam" id="PF09382">
    <property type="entry name" value="RQC"/>
    <property type="match status" value="1"/>
</dbReference>
<comment type="cofactor">
    <cofactor evidence="1">
        <name>Zn(2+)</name>
        <dbReference type="ChEBI" id="CHEBI:29105"/>
    </cofactor>
</comment>
<feature type="region of interest" description="Disordered" evidence="11">
    <location>
        <begin position="808"/>
        <end position="827"/>
    </location>
</feature>
<reference evidence="16" key="2">
    <citation type="submission" date="2025-08" db="UniProtKB">
        <authorList>
            <consortium name="RefSeq"/>
        </authorList>
    </citation>
    <scope>IDENTIFICATION</scope>
    <source>
        <tissue evidence="16">Leaf</tissue>
    </source>
</reference>
<dbReference type="SMART" id="SM00956">
    <property type="entry name" value="RQC"/>
    <property type="match status" value="1"/>
</dbReference>
<dbReference type="InterPro" id="IPR032284">
    <property type="entry name" value="RecQ_Zn-bd"/>
</dbReference>
<keyword evidence="6 10" id="KW-0067">ATP-binding</keyword>
<keyword evidence="10" id="KW-0539">Nucleus</keyword>
<protein>
    <recommendedName>
        <fullName evidence="10">ATP-dependent DNA helicase</fullName>
        <ecNumber evidence="10">5.6.2.4</ecNumber>
    </recommendedName>
</protein>
<dbReference type="Gene3D" id="3.40.50.300">
    <property type="entry name" value="P-loop containing nucleotide triphosphate hydrolases"/>
    <property type="match status" value="2"/>
</dbReference>
<comment type="subcellular location">
    <subcellularLocation>
        <location evidence="10">Nucleus</location>
    </subcellularLocation>
</comment>
<dbReference type="GO" id="GO:0016787">
    <property type="term" value="F:hydrolase activity"/>
    <property type="evidence" value="ECO:0007669"/>
    <property type="project" value="UniProtKB-KW"/>
</dbReference>
<dbReference type="GO" id="GO:0005694">
    <property type="term" value="C:chromosome"/>
    <property type="evidence" value="ECO:0007669"/>
    <property type="project" value="TreeGrafter"/>
</dbReference>
<dbReference type="FunFam" id="3.40.50.300:FF:001450">
    <property type="entry name" value="ATP-dependent DNA helicase"/>
    <property type="match status" value="1"/>
</dbReference>
<dbReference type="PROSITE" id="PS51192">
    <property type="entry name" value="HELICASE_ATP_BIND_1"/>
    <property type="match status" value="1"/>
</dbReference>
<dbReference type="InterPro" id="IPR001650">
    <property type="entry name" value="Helicase_C-like"/>
</dbReference>
<evidence type="ECO:0000259" key="12">
    <source>
        <dbReference type="PROSITE" id="PS50967"/>
    </source>
</evidence>
<dbReference type="PANTHER" id="PTHR13710">
    <property type="entry name" value="DNA HELICASE RECQ FAMILY MEMBER"/>
    <property type="match status" value="1"/>
</dbReference>
<dbReference type="GO" id="GO:0005634">
    <property type="term" value="C:nucleus"/>
    <property type="evidence" value="ECO:0007669"/>
    <property type="project" value="UniProtKB-SubCell"/>
</dbReference>
<dbReference type="PROSITE" id="PS51194">
    <property type="entry name" value="HELICASE_CTER"/>
    <property type="match status" value="1"/>
</dbReference>
<dbReference type="PANTHER" id="PTHR13710:SF120">
    <property type="entry name" value="BIFUNCTIONAL 3'-5' EXONUCLEASE_ATP-DEPENDENT HELICASE WRN"/>
    <property type="match status" value="1"/>
</dbReference>
<organism evidence="15 16">
    <name type="scientific">Ananas comosus</name>
    <name type="common">Pineapple</name>
    <name type="synonym">Ananas ananas</name>
    <dbReference type="NCBI Taxonomy" id="4615"/>
    <lineage>
        <taxon>Eukaryota</taxon>
        <taxon>Viridiplantae</taxon>
        <taxon>Streptophyta</taxon>
        <taxon>Embryophyta</taxon>
        <taxon>Tracheophyta</taxon>
        <taxon>Spermatophyta</taxon>
        <taxon>Magnoliopsida</taxon>
        <taxon>Liliopsida</taxon>
        <taxon>Poales</taxon>
        <taxon>Bromeliaceae</taxon>
        <taxon>Bromelioideae</taxon>
        <taxon>Ananas</taxon>
    </lineage>
</organism>
<dbReference type="InterPro" id="IPR011545">
    <property type="entry name" value="DEAD/DEAH_box_helicase_dom"/>
</dbReference>
<dbReference type="GO" id="GO:0005737">
    <property type="term" value="C:cytoplasm"/>
    <property type="evidence" value="ECO:0007669"/>
    <property type="project" value="TreeGrafter"/>
</dbReference>
<evidence type="ECO:0000256" key="4">
    <source>
        <dbReference type="ARBA" id="ARBA00022801"/>
    </source>
</evidence>
<dbReference type="RefSeq" id="XP_020107919.1">
    <property type="nucleotide sequence ID" value="XM_020252330.1"/>
</dbReference>
<dbReference type="CDD" id="cd18794">
    <property type="entry name" value="SF2_C_RecQ"/>
    <property type="match status" value="1"/>
</dbReference>
<accession>A0A6P5GJ11</accession>
<dbReference type="Proteomes" id="UP000515123">
    <property type="component" value="Linkage group 18"/>
</dbReference>